<dbReference type="SMART" id="SM00354">
    <property type="entry name" value="HTH_LACI"/>
    <property type="match status" value="1"/>
</dbReference>
<dbReference type="InterPro" id="IPR000843">
    <property type="entry name" value="HTH_LacI"/>
</dbReference>
<accession>A0A1C0APX9</accession>
<dbReference type="Pfam" id="PF13377">
    <property type="entry name" value="Peripla_BP_3"/>
    <property type="match status" value="1"/>
</dbReference>
<dbReference type="GO" id="GO:0003700">
    <property type="term" value="F:DNA-binding transcription factor activity"/>
    <property type="evidence" value="ECO:0007669"/>
    <property type="project" value="TreeGrafter"/>
</dbReference>
<dbReference type="Proteomes" id="UP000093501">
    <property type="component" value="Unassembled WGS sequence"/>
</dbReference>
<keyword evidence="2" id="KW-1185">Reference proteome</keyword>
<organism evidence="1 2">
    <name type="scientific">Tessaracoccus lapidicaptus</name>
    <dbReference type="NCBI Taxonomy" id="1427523"/>
    <lineage>
        <taxon>Bacteria</taxon>
        <taxon>Bacillati</taxon>
        <taxon>Actinomycetota</taxon>
        <taxon>Actinomycetes</taxon>
        <taxon>Propionibacteriales</taxon>
        <taxon>Propionibacteriaceae</taxon>
        <taxon>Tessaracoccus</taxon>
    </lineage>
</organism>
<name>A0A1C0APX9_9ACTN</name>
<sequence length="349" mass="37007">MTPSTRRPNLEQVAAAAGVSRATVSRVVNGVATVDADLRTRVEKAIADLRYVPNQAARTLVTRRTDAVALVAAEPDPRVFGDPFFSAIVRGVSQELLDAGVQLTLLMAQSYPDLDRIERYLRSAPLDGVLLISEHAAYDPIPLAMHDAGLPLVIGGRPIDDGLGVPYVDNDNVGGGRIAAEHLLSRGCRMIATVAGPGDMTAGTDRLRGFSDALGASFDARLVEHGDFTQPGGEIAAERLLSRAPDIDGIFAASDLMALGVLRALRRAGRRVRDDVAVVGFDDIPLAAAAEPPLTTVRQDTVLQGRAMARMLLSAIRPDRPAPSDGGLPDLRGLDRLVLPVALVERESA</sequence>
<dbReference type="PANTHER" id="PTHR30146:SF109">
    <property type="entry name" value="HTH-TYPE TRANSCRIPTIONAL REGULATOR GALS"/>
    <property type="match status" value="1"/>
</dbReference>
<proteinExistence type="predicted"/>
<dbReference type="InterPro" id="IPR010982">
    <property type="entry name" value="Lambda_DNA-bd_dom_sf"/>
</dbReference>
<comment type="caution">
    <text evidence="1">The sequence shown here is derived from an EMBL/GenBank/DDBJ whole genome shotgun (WGS) entry which is preliminary data.</text>
</comment>
<evidence type="ECO:0000313" key="1">
    <source>
        <dbReference type="EMBL" id="OCL36347.1"/>
    </source>
</evidence>
<dbReference type="CDD" id="cd06267">
    <property type="entry name" value="PBP1_LacI_sugar_binding-like"/>
    <property type="match status" value="1"/>
</dbReference>
<reference evidence="2" key="1">
    <citation type="submission" date="2016-07" db="EMBL/GenBank/DDBJ databases">
        <authorList>
            <person name="Florea S."/>
            <person name="Webb J.S."/>
            <person name="Jaromczyk J."/>
            <person name="Schardl C.L."/>
        </authorList>
    </citation>
    <scope>NUCLEOTIDE SEQUENCE [LARGE SCALE GENOMIC DNA]</scope>
    <source>
        <strain evidence="2">IPBSL-7</strain>
    </source>
</reference>
<dbReference type="SUPFAM" id="SSF47413">
    <property type="entry name" value="lambda repressor-like DNA-binding domains"/>
    <property type="match status" value="1"/>
</dbReference>
<dbReference type="EMBL" id="MBQD01000011">
    <property type="protein sequence ID" value="OCL36347.1"/>
    <property type="molecule type" value="Genomic_DNA"/>
</dbReference>
<dbReference type="Gene3D" id="1.10.260.40">
    <property type="entry name" value="lambda repressor-like DNA-binding domains"/>
    <property type="match status" value="1"/>
</dbReference>
<dbReference type="Pfam" id="PF00356">
    <property type="entry name" value="LacI"/>
    <property type="match status" value="1"/>
</dbReference>
<dbReference type="RefSeq" id="WP_068750507.1">
    <property type="nucleotide sequence ID" value="NZ_JBDXXE010000094.1"/>
</dbReference>
<dbReference type="SUPFAM" id="SSF53822">
    <property type="entry name" value="Periplasmic binding protein-like I"/>
    <property type="match status" value="1"/>
</dbReference>
<evidence type="ECO:0000313" key="2">
    <source>
        <dbReference type="Proteomes" id="UP000093501"/>
    </source>
</evidence>
<protein>
    <submittedName>
        <fullName evidence="1">Uncharacterized protein</fullName>
    </submittedName>
</protein>
<dbReference type="InterPro" id="IPR046335">
    <property type="entry name" value="LacI/GalR-like_sensor"/>
</dbReference>
<dbReference type="InterPro" id="IPR028082">
    <property type="entry name" value="Peripla_BP_I"/>
</dbReference>
<dbReference type="CDD" id="cd01392">
    <property type="entry name" value="HTH_LacI"/>
    <property type="match status" value="1"/>
</dbReference>
<gene>
    <name evidence="1" type="ORF">BCR15_00250</name>
</gene>
<dbReference type="AlphaFoldDB" id="A0A1C0APX9"/>
<dbReference type="GO" id="GO:0000976">
    <property type="term" value="F:transcription cis-regulatory region binding"/>
    <property type="evidence" value="ECO:0007669"/>
    <property type="project" value="TreeGrafter"/>
</dbReference>
<dbReference type="PANTHER" id="PTHR30146">
    <property type="entry name" value="LACI-RELATED TRANSCRIPTIONAL REPRESSOR"/>
    <property type="match status" value="1"/>
</dbReference>
<dbReference type="Gene3D" id="3.40.50.2300">
    <property type="match status" value="2"/>
</dbReference>
<dbReference type="PROSITE" id="PS50932">
    <property type="entry name" value="HTH_LACI_2"/>
    <property type="match status" value="1"/>
</dbReference>